<dbReference type="Pfam" id="PF00172">
    <property type="entry name" value="Zn_clus"/>
    <property type="match status" value="1"/>
</dbReference>
<evidence type="ECO:0000313" key="11">
    <source>
        <dbReference type="Proteomes" id="UP000054549"/>
    </source>
</evidence>
<dbReference type="InterPro" id="IPR036864">
    <property type="entry name" value="Zn2-C6_fun-type_DNA-bd_sf"/>
</dbReference>
<feature type="domain" description="Zn(2)-C6 fungal-type" evidence="8">
    <location>
        <begin position="103"/>
        <end position="132"/>
    </location>
</feature>
<dbReference type="Pfam" id="PF04082">
    <property type="entry name" value="Fungal_trans"/>
    <property type="match status" value="1"/>
</dbReference>
<keyword evidence="6" id="KW-0863">Zinc-finger</keyword>
<reference evidence="10 11" key="1">
    <citation type="submission" date="2014-04" db="EMBL/GenBank/DDBJ databases">
        <title>Evolutionary Origins and Diversification of the Mycorrhizal Mutualists.</title>
        <authorList>
            <consortium name="DOE Joint Genome Institute"/>
            <consortium name="Mycorrhizal Genomics Consortium"/>
            <person name="Kohler A."/>
            <person name="Kuo A."/>
            <person name="Nagy L.G."/>
            <person name="Floudas D."/>
            <person name="Copeland A."/>
            <person name="Barry K.W."/>
            <person name="Cichocki N."/>
            <person name="Veneault-Fourrey C."/>
            <person name="LaButti K."/>
            <person name="Lindquist E.A."/>
            <person name="Lipzen A."/>
            <person name="Lundell T."/>
            <person name="Morin E."/>
            <person name="Murat C."/>
            <person name="Riley R."/>
            <person name="Ohm R."/>
            <person name="Sun H."/>
            <person name="Tunlid A."/>
            <person name="Henrissat B."/>
            <person name="Grigoriev I.V."/>
            <person name="Hibbett D.S."/>
            <person name="Martin F."/>
        </authorList>
    </citation>
    <scope>NUCLEOTIDE SEQUENCE [LARGE SCALE GENOMIC DNA]</scope>
    <source>
        <strain evidence="10 11">Koide BX008</strain>
    </source>
</reference>
<dbReference type="OrthoDB" id="1405595at2759"/>
<evidence type="ECO:0000313" key="10">
    <source>
        <dbReference type="EMBL" id="KIL68871.1"/>
    </source>
</evidence>
<dbReference type="Proteomes" id="UP000054549">
    <property type="component" value="Unassembled WGS sequence"/>
</dbReference>
<dbReference type="PANTHER" id="PTHR47660">
    <property type="entry name" value="TRANSCRIPTION FACTOR WITH C2H2 AND ZN(2)-CYS(6) DNA BINDING DOMAIN (EUROFUNG)-RELATED-RELATED"/>
    <property type="match status" value="1"/>
</dbReference>
<dbReference type="GO" id="GO:0006351">
    <property type="term" value="P:DNA-templated transcription"/>
    <property type="evidence" value="ECO:0007669"/>
    <property type="project" value="InterPro"/>
</dbReference>
<dbReference type="SUPFAM" id="SSF57667">
    <property type="entry name" value="beta-beta-alpha zinc fingers"/>
    <property type="match status" value="1"/>
</dbReference>
<evidence type="ECO:0000256" key="5">
    <source>
        <dbReference type="ARBA" id="ARBA00023242"/>
    </source>
</evidence>
<keyword evidence="11" id="KW-1185">Reference proteome</keyword>
<dbReference type="SMART" id="SM00066">
    <property type="entry name" value="GAL4"/>
    <property type="match status" value="1"/>
</dbReference>
<dbReference type="InterPro" id="IPR036236">
    <property type="entry name" value="Znf_C2H2_sf"/>
</dbReference>
<name>A0A0C2XHF9_AMAMK</name>
<evidence type="ECO:0000256" key="3">
    <source>
        <dbReference type="ARBA" id="ARBA00023015"/>
    </source>
</evidence>
<organism evidence="10 11">
    <name type="scientific">Amanita muscaria (strain Koide BX008)</name>
    <dbReference type="NCBI Taxonomy" id="946122"/>
    <lineage>
        <taxon>Eukaryota</taxon>
        <taxon>Fungi</taxon>
        <taxon>Dikarya</taxon>
        <taxon>Basidiomycota</taxon>
        <taxon>Agaricomycotina</taxon>
        <taxon>Agaricomycetes</taxon>
        <taxon>Agaricomycetidae</taxon>
        <taxon>Agaricales</taxon>
        <taxon>Pluteineae</taxon>
        <taxon>Amanitaceae</taxon>
        <taxon>Amanita</taxon>
    </lineage>
</organism>
<dbReference type="SUPFAM" id="SSF57701">
    <property type="entry name" value="Zn2/Cys6 DNA-binding domain"/>
    <property type="match status" value="1"/>
</dbReference>
<feature type="compositionally biased region" description="Basic and acidic residues" evidence="7">
    <location>
        <begin position="1"/>
        <end position="24"/>
    </location>
</feature>
<dbReference type="InParanoid" id="A0A0C2XHF9"/>
<accession>A0A0C2XHF9</accession>
<dbReference type="GO" id="GO:0000981">
    <property type="term" value="F:DNA-binding transcription factor activity, RNA polymerase II-specific"/>
    <property type="evidence" value="ECO:0007669"/>
    <property type="project" value="InterPro"/>
</dbReference>
<dbReference type="InterPro" id="IPR007219">
    <property type="entry name" value="XnlR_reg_dom"/>
</dbReference>
<keyword evidence="3" id="KW-0805">Transcription regulation</keyword>
<dbReference type="InterPro" id="IPR001138">
    <property type="entry name" value="Zn2Cys6_DnaBD"/>
</dbReference>
<keyword evidence="2" id="KW-0862">Zinc</keyword>
<dbReference type="PROSITE" id="PS00028">
    <property type="entry name" value="ZINC_FINGER_C2H2_1"/>
    <property type="match status" value="1"/>
</dbReference>
<dbReference type="PROSITE" id="PS50157">
    <property type="entry name" value="ZINC_FINGER_C2H2_2"/>
    <property type="match status" value="2"/>
</dbReference>
<keyword evidence="1" id="KW-0479">Metal-binding</keyword>
<evidence type="ECO:0000256" key="7">
    <source>
        <dbReference type="SAM" id="MobiDB-lite"/>
    </source>
</evidence>
<dbReference type="AlphaFoldDB" id="A0A0C2XHF9"/>
<feature type="region of interest" description="Disordered" evidence="7">
    <location>
        <begin position="1"/>
        <end position="34"/>
    </location>
</feature>
<dbReference type="InterPro" id="IPR013087">
    <property type="entry name" value="Znf_C2H2_type"/>
</dbReference>
<dbReference type="Gene3D" id="4.10.240.10">
    <property type="entry name" value="Zn(2)-C6 fungal-type DNA-binding domain"/>
    <property type="match status" value="1"/>
</dbReference>
<evidence type="ECO:0000256" key="1">
    <source>
        <dbReference type="ARBA" id="ARBA00022723"/>
    </source>
</evidence>
<dbReference type="GO" id="GO:0003677">
    <property type="term" value="F:DNA binding"/>
    <property type="evidence" value="ECO:0007669"/>
    <property type="project" value="InterPro"/>
</dbReference>
<sequence>MDSSTTREQHGGDLPPEFKKKDGTPSKMRSHRGNIPVLPQTKLCPQCPAKFTRTTHLNRHLRTHTNERLHHCNTCSAQFTRSDLLTRHKKSCNESTSRTRRKSCVSCMESKIKCDRQYPCSKCVSRGKECVFASPITSKPVMVQSTPPTLTHTETFSVYQQPLGTHLGPSVFTATKGAIAYLDRSITGYSSQNHHLEAIHVADALSVDSGRYTPSKFGANDASFDYASYAASEVESTTEVNQLMPPCNRLTSIYSNDMFEPLFSNLFSQNPSSGAAASPEDISWSGDPRSGSPEDFPFATHPLNRAPGDSYGVAILNASPSIQPLVSDIRGLSLDGNIAEEPAELELQHYTLRNFRSVYLFLTSFLAQMPIVHVPTFNQGSVPPVLLNAMRACGALFVRTRRAMQFILDILASAREMLLQEFAKNPEDLQDQIHLILAVVLLQTIGLFHQQPDQRASSNTYHHMLAMMIQRTGLMSRNASWNPVAIEEAPLESMWREWSWHEMTKRALWWSYLHDCCHGIYFGLPMTYGQTEVQLNLPCEDVMWQATSAAEWYRILQNTSSSGTYQTRLTGFNFEKTLSHISEARFLTAHVPLNPFAHFVLVHAILRKLFCVGSEMRKPDGEREREVKGQKIVELQFALHNWLQSWDQSLDKPRTNHNDEPPFISNVLPFYWLGQVAILAQQEGLPPFERDVGNEMVPEARFRLIKHWLKHVRTFLKKGNQDATALWDKLMKIRLQTSQNEEEEGLLDFLTDY</sequence>
<feature type="domain" description="C2H2-type" evidence="9">
    <location>
        <begin position="70"/>
        <end position="99"/>
    </location>
</feature>
<evidence type="ECO:0000256" key="4">
    <source>
        <dbReference type="ARBA" id="ARBA00023163"/>
    </source>
</evidence>
<protein>
    <submittedName>
        <fullName evidence="10">Uncharacterized protein</fullName>
    </submittedName>
</protein>
<evidence type="ECO:0000256" key="6">
    <source>
        <dbReference type="PROSITE-ProRule" id="PRU00042"/>
    </source>
</evidence>
<keyword evidence="4" id="KW-0804">Transcription</keyword>
<feature type="region of interest" description="Disordered" evidence="7">
    <location>
        <begin position="273"/>
        <end position="301"/>
    </location>
</feature>
<dbReference type="PANTHER" id="PTHR47660:SF3">
    <property type="entry name" value="FINGER DOMAIN PROTEIN, PUTATIVE (AFU_ORTHOLOGUE AFUA_4G03310)-RELATED"/>
    <property type="match status" value="1"/>
</dbReference>
<gene>
    <name evidence="10" type="ORF">M378DRAFT_184747</name>
</gene>
<dbReference type="EMBL" id="KN818227">
    <property type="protein sequence ID" value="KIL68871.1"/>
    <property type="molecule type" value="Genomic_DNA"/>
</dbReference>
<proteinExistence type="predicted"/>
<dbReference type="GO" id="GO:0008270">
    <property type="term" value="F:zinc ion binding"/>
    <property type="evidence" value="ECO:0007669"/>
    <property type="project" value="UniProtKB-KW"/>
</dbReference>
<keyword evidence="5" id="KW-0539">Nucleus</keyword>
<dbReference type="CDD" id="cd12148">
    <property type="entry name" value="fungal_TF_MHR"/>
    <property type="match status" value="1"/>
</dbReference>
<evidence type="ECO:0000259" key="9">
    <source>
        <dbReference type="PROSITE" id="PS50157"/>
    </source>
</evidence>
<dbReference type="CDD" id="cd00067">
    <property type="entry name" value="GAL4"/>
    <property type="match status" value="1"/>
</dbReference>
<dbReference type="Gene3D" id="3.30.160.60">
    <property type="entry name" value="Classic Zinc Finger"/>
    <property type="match status" value="2"/>
</dbReference>
<feature type="domain" description="C2H2-type" evidence="9">
    <location>
        <begin position="42"/>
        <end position="69"/>
    </location>
</feature>
<dbReference type="PROSITE" id="PS50048">
    <property type="entry name" value="ZN2_CY6_FUNGAL_2"/>
    <property type="match status" value="1"/>
</dbReference>
<evidence type="ECO:0000259" key="8">
    <source>
        <dbReference type="PROSITE" id="PS50048"/>
    </source>
</evidence>
<dbReference type="SMART" id="SM00355">
    <property type="entry name" value="ZnF_C2H2"/>
    <property type="match status" value="2"/>
</dbReference>
<dbReference type="HOGENOM" id="CLU_364478_0_0_1"/>
<dbReference type="STRING" id="946122.A0A0C2XHF9"/>
<evidence type="ECO:0000256" key="2">
    <source>
        <dbReference type="ARBA" id="ARBA00022833"/>
    </source>
</evidence>